<keyword evidence="6 9" id="KW-0543">Viral nucleoprotein</keyword>
<dbReference type="InterPro" id="IPR043011">
    <property type="entry name" value="Bunya_nucleocap_C"/>
</dbReference>
<evidence type="ECO:0000256" key="5">
    <source>
        <dbReference type="ARBA" id="ARBA00022884"/>
    </source>
</evidence>
<evidence type="ECO:0000256" key="7">
    <source>
        <dbReference type="ARBA" id="ARBA00023274"/>
    </source>
</evidence>
<comment type="subcellular location">
    <subcellularLocation>
        <location evidence="1">Virion</location>
    </subcellularLocation>
</comment>
<dbReference type="InterPro" id="IPR043012">
    <property type="entry name" value="Bunya_nucleocap_N"/>
</dbReference>
<dbReference type="Pfam" id="PF00952">
    <property type="entry name" value="Bunya_nucleocap"/>
    <property type="match status" value="1"/>
</dbReference>
<dbReference type="GO" id="GO:0003723">
    <property type="term" value="F:RNA binding"/>
    <property type="evidence" value="ECO:0007669"/>
    <property type="project" value="UniProtKB-KW"/>
</dbReference>
<dbReference type="GO" id="GO:1990904">
    <property type="term" value="C:ribonucleoprotein complex"/>
    <property type="evidence" value="ECO:0007669"/>
    <property type="project" value="UniProtKB-KW"/>
</dbReference>
<dbReference type="Gene3D" id="1.10.472.180">
    <property type="entry name" value="Bunyavirus nucleocapsid (N) protein, C-terminal domain"/>
    <property type="match status" value="1"/>
</dbReference>
<accession>U3RF07</accession>
<dbReference type="EMBL" id="KF234258">
    <property type="protein sequence ID" value="AGX00986.1"/>
    <property type="molecule type" value="Viral_cRNA"/>
</dbReference>
<keyword evidence="5" id="KW-0694">RNA-binding</keyword>
<evidence type="ECO:0000313" key="9">
    <source>
        <dbReference type="EMBL" id="AGX00986.1"/>
    </source>
</evidence>
<evidence type="ECO:0000256" key="3">
    <source>
        <dbReference type="ARBA" id="ARBA00014389"/>
    </source>
</evidence>
<dbReference type="GO" id="GO:0019013">
    <property type="term" value="C:viral nucleocapsid"/>
    <property type="evidence" value="ECO:0007669"/>
    <property type="project" value="UniProtKB-KW"/>
</dbReference>
<reference evidence="9" key="1">
    <citation type="journal article" date="2014" name="Virology">
        <title>Enhanced arbovirus surveillance with deep sequencing: Identification of novel rhabdoviruses and bunyaviruses in Australian mosquitoes.</title>
        <authorList>
            <person name="Coffey L.L."/>
            <person name="Page B.L."/>
            <person name="Greninger A.L."/>
            <person name="Herring B.L."/>
            <person name="Russell R.C."/>
            <person name="Doggett S.L."/>
            <person name="Haniotis J."/>
            <person name="Wang C."/>
            <person name="Deng X."/>
            <person name="Delwart E.L."/>
        </authorList>
    </citation>
    <scope>NUCLEOTIDE SEQUENCE</scope>
    <source>
        <strain evidence="9">931</strain>
    </source>
</reference>
<evidence type="ECO:0000256" key="4">
    <source>
        <dbReference type="ARBA" id="ARBA00022844"/>
    </source>
</evidence>
<keyword evidence="7" id="KW-0687">Ribonucleoprotein</keyword>
<protein>
    <recommendedName>
        <fullName evidence="3">Nucleoprotein</fullName>
    </recommendedName>
    <alternativeName>
        <fullName evidence="8">Nucleocapsid protein</fullName>
    </alternativeName>
</protein>
<dbReference type="Proteomes" id="UP001251462">
    <property type="component" value="Genome"/>
</dbReference>
<proteinExistence type="inferred from homology"/>
<evidence type="ECO:0000256" key="2">
    <source>
        <dbReference type="ARBA" id="ARBA00006516"/>
    </source>
</evidence>
<evidence type="ECO:0000313" key="10">
    <source>
        <dbReference type="Proteomes" id="UP001251462"/>
    </source>
</evidence>
<name>U3RF07_9VIRU</name>
<evidence type="ECO:0000256" key="6">
    <source>
        <dbReference type="ARBA" id="ARBA00023086"/>
    </source>
</evidence>
<dbReference type="InterPro" id="IPR001784">
    <property type="entry name" value="Bunya_nucleocap"/>
</dbReference>
<keyword evidence="4" id="KW-0946">Virion</keyword>
<organism evidence="9 10">
    <name type="scientific">Salt ash virus</name>
    <dbReference type="NCBI Taxonomy" id="1406136"/>
    <lineage>
        <taxon>Viruses</taxon>
        <taxon>Riboviria</taxon>
        <taxon>Orthornavirae</taxon>
        <taxon>Negarnaviricota</taxon>
        <taxon>Polyploviricotina</taxon>
        <taxon>Bunyaviricetes</taxon>
        <taxon>Elliovirales</taxon>
        <taxon>Peribunyaviridae</taxon>
        <taxon>Orthobunyavirus</taxon>
        <taxon>Orthobunyavirus ganganense</taxon>
    </lineage>
</organism>
<evidence type="ECO:0000256" key="1">
    <source>
        <dbReference type="ARBA" id="ARBA00004328"/>
    </source>
</evidence>
<evidence type="ECO:0000256" key="8">
    <source>
        <dbReference type="ARBA" id="ARBA00033344"/>
    </source>
</evidence>
<sequence>MADNDFIFDDDSTTVSNFDPNSGYKYFMSGDIEVNLPSVNAFFKNAAKVKQQMRLKSKKKITMQFKDMIVEITNNNFPGYQNNNEHQILIITVHRLSGYLARYVIEEYSEAQQAGNKKQAEIWKGVINPIALSHGVTWEHGHLIYMSFAPGAEMFMDTFSFYPLAIGIFRAKQDPEQAQYLKKALRQRYNGQKAEVWMQKNQKDVQMAVEEITKLPWTKSSMSEAARQFLSKFGIKI</sequence>
<comment type="similarity">
    <text evidence="2">Belongs to the orthobunyavirus nucleocapsid protein family.</text>
</comment>
<dbReference type="Gene3D" id="1.20.142.20">
    <property type="match status" value="1"/>
</dbReference>